<feature type="modified residue" description="N6-(pyridoxal phosphate)lysine" evidence="8">
    <location>
        <position position="267"/>
    </location>
</feature>
<gene>
    <name evidence="8" type="primary">hemL</name>
    <name evidence="9" type="ORF">OMAG_001906</name>
</gene>
<evidence type="ECO:0000256" key="3">
    <source>
        <dbReference type="ARBA" id="ARBA00008981"/>
    </source>
</evidence>
<comment type="caution">
    <text evidence="9">The sequence shown here is derived from an EMBL/GenBank/DDBJ whole genome shotgun (WGS) entry which is preliminary data.</text>
</comment>
<dbReference type="AlphaFoldDB" id="A0A0F0CLW5"/>
<sequence length="425" mass="47276">MENNITNESLYKEASEYMVGGVNSPIRAFKYAGIAPLIIKNGRGSKVYDYNGKSYIDYVLGYGAIILGHAHPLVVKGLKNKLNDGFVFGATTREEIELAKIIKSAVPLMEKIRFVNSGTEAVMGAIRLARAFTGRDLLVKFTSSYHGHADYLLCEKKVLEDGVIPVSKGVTANLIKDTIIAEYGNIESIKDVFAKYGKKIAAVIVEPVAGNYGVICPNVDFIKTLRSLTKQYGALLIFDEVITGFRFGFWELGSMFCVRPDVIVLGKIIGGGMPIGAFGGREKIMNYLAPLGEVYQAGTFSGNPISMANGINTLKILNQDTKAKYKYLINYGITLSYEIKKIAYKYGIGLTMGEFLTMFSFKFKTREMFHDFYKIAIENGVFFAPSEFEANFISLAHTEKDLKKTLFVCEKAFRKISKKDYQYAE</sequence>
<dbReference type="EC" id="5.4.3.8" evidence="8"/>
<dbReference type="InterPro" id="IPR015421">
    <property type="entry name" value="PyrdxlP-dep_Trfase_major"/>
</dbReference>
<dbReference type="NCBIfam" id="NF000818">
    <property type="entry name" value="PRK00062.1"/>
    <property type="match status" value="1"/>
</dbReference>
<dbReference type="SUPFAM" id="SSF53383">
    <property type="entry name" value="PLP-dependent transferases"/>
    <property type="match status" value="1"/>
</dbReference>
<dbReference type="InterPro" id="IPR049704">
    <property type="entry name" value="Aminotrans_3_PPA_site"/>
</dbReference>
<dbReference type="GO" id="GO:0030170">
    <property type="term" value="F:pyridoxal phosphate binding"/>
    <property type="evidence" value="ECO:0007669"/>
    <property type="project" value="InterPro"/>
</dbReference>
<dbReference type="PANTHER" id="PTHR43713:SF1">
    <property type="entry name" value="GLUTAMATE-1-SEMIALDEHYDE 2,1-AMINOMUTASE 2"/>
    <property type="match status" value="1"/>
</dbReference>
<comment type="catalytic activity">
    <reaction evidence="8">
        <text>(S)-4-amino-5-oxopentanoate = 5-aminolevulinate</text>
        <dbReference type="Rhea" id="RHEA:14265"/>
        <dbReference type="ChEBI" id="CHEBI:57501"/>
        <dbReference type="ChEBI" id="CHEBI:356416"/>
        <dbReference type="EC" id="5.4.3.8"/>
    </reaction>
</comment>
<dbReference type="Gene3D" id="3.90.1150.10">
    <property type="entry name" value="Aspartate Aminotransferase, domain 1"/>
    <property type="match status" value="1"/>
</dbReference>
<comment type="pathway">
    <text evidence="2">Porphyrin-containing compound metabolism; protoporphyrin-IX biosynthesis; 5-aminolevulinate from L-glutamyl-tRNA(Glu): step 2/2.</text>
</comment>
<dbReference type="PANTHER" id="PTHR43713">
    <property type="entry name" value="GLUTAMATE-1-SEMIALDEHYDE 2,1-AMINOMUTASE"/>
    <property type="match status" value="1"/>
</dbReference>
<comment type="subcellular location">
    <subcellularLocation>
        <location evidence="8">Cytoplasm</location>
    </subcellularLocation>
</comment>
<comment type="subunit">
    <text evidence="8">Homodimer.</text>
</comment>
<dbReference type="PROSITE" id="PS00600">
    <property type="entry name" value="AA_TRANSFER_CLASS_3"/>
    <property type="match status" value="1"/>
</dbReference>
<comment type="cofactor">
    <cofactor evidence="1 8">
        <name>pyridoxal 5'-phosphate</name>
        <dbReference type="ChEBI" id="CHEBI:597326"/>
    </cofactor>
</comment>
<keyword evidence="4 8" id="KW-0963">Cytoplasm</keyword>
<evidence type="ECO:0000256" key="1">
    <source>
        <dbReference type="ARBA" id="ARBA00001933"/>
    </source>
</evidence>
<dbReference type="GO" id="GO:0006782">
    <property type="term" value="P:protoporphyrinogen IX biosynthetic process"/>
    <property type="evidence" value="ECO:0007669"/>
    <property type="project" value="UniProtKB-UniRule"/>
</dbReference>
<dbReference type="GO" id="GO:0008483">
    <property type="term" value="F:transaminase activity"/>
    <property type="evidence" value="ECO:0007669"/>
    <property type="project" value="InterPro"/>
</dbReference>
<dbReference type="InterPro" id="IPR005814">
    <property type="entry name" value="Aminotrans_3"/>
</dbReference>
<evidence type="ECO:0000256" key="4">
    <source>
        <dbReference type="ARBA" id="ARBA00022490"/>
    </source>
</evidence>
<dbReference type="CDD" id="cd00610">
    <property type="entry name" value="OAT_like"/>
    <property type="match status" value="1"/>
</dbReference>
<evidence type="ECO:0000256" key="7">
    <source>
        <dbReference type="ARBA" id="ARBA00023244"/>
    </source>
</evidence>
<dbReference type="UniPathway" id="UPA00251">
    <property type="reaction ID" value="UER00317"/>
</dbReference>
<dbReference type="FunFam" id="3.40.640.10:FF:000021">
    <property type="entry name" value="Glutamate-1-semialdehyde 2,1-aminomutase"/>
    <property type="match status" value="1"/>
</dbReference>
<evidence type="ECO:0000313" key="9">
    <source>
        <dbReference type="EMBL" id="KJJ84222.1"/>
    </source>
</evidence>
<evidence type="ECO:0000313" key="10">
    <source>
        <dbReference type="Proteomes" id="UP000033428"/>
    </source>
</evidence>
<dbReference type="Pfam" id="PF00202">
    <property type="entry name" value="Aminotran_3"/>
    <property type="match status" value="1"/>
</dbReference>
<evidence type="ECO:0000256" key="2">
    <source>
        <dbReference type="ARBA" id="ARBA00004819"/>
    </source>
</evidence>
<keyword evidence="10" id="KW-1185">Reference proteome</keyword>
<dbReference type="InterPro" id="IPR015422">
    <property type="entry name" value="PyrdxlP-dep_Trfase_small"/>
</dbReference>
<dbReference type="InterPro" id="IPR004639">
    <property type="entry name" value="4pyrrol_synth_GluAld_NH2Trfase"/>
</dbReference>
<dbReference type="GO" id="GO:0005737">
    <property type="term" value="C:cytoplasm"/>
    <property type="evidence" value="ECO:0007669"/>
    <property type="project" value="UniProtKB-SubCell"/>
</dbReference>
<accession>A0A0F0CLW5</accession>
<protein>
    <recommendedName>
        <fullName evidence="8">Glutamate-1-semialdehyde 2,1-aminomutase</fullName>
        <shortName evidence="8">GSA</shortName>
        <ecNumber evidence="8">5.4.3.8</ecNumber>
    </recommendedName>
    <alternativeName>
        <fullName evidence="8">Glutamate-1-semialdehyde aminotransferase</fullName>
        <shortName evidence="8">GSA-AT</shortName>
    </alternativeName>
</protein>
<dbReference type="PATRIC" id="fig|1609969.3.peg.2039"/>
<dbReference type="HAMAP" id="MF_00375">
    <property type="entry name" value="HemL_aminotrans_3"/>
    <property type="match status" value="1"/>
</dbReference>
<keyword evidence="7 8" id="KW-0627">Porphyrin biosynthesis</keyword>
<keyword evidence="5 8" id="KW-0663">Pyridoxal phosphate</keyword>
<keyword evidence="6 8" id="KW-0413">Isomerase</keyword>
<proteinExistence type="inferred from homology"/>
<dbReference type="Proteomes" id="UP000033428">
    <property type="component" value="Unassembled WGS sequence"/>
</dbReference>
<dbReference type="InterPro" id="IPR015424">
    <property type="entry name" value="PyrdxlP-dep_Trfase"/>
</dbReference>
<evidence type="ECO:0000256" key="8">
    <source>
        <dbReference type="HAMAP-Rule" id="MF_00375"/>
    </source>
</evidence>
<name>A0A0F0CLW5_9BACT</name>
<dbReference type="Gene3D" id="3.40.640.10">
    <property type="entry name" value="Type I PLP-dependent aspartate aminotransferase-like (Major domain)"/>
    <property type="match status" value="1"/>
</dbReference>
<evidence type="ECO:0000256" key="6">
    <source>
        <dbReference type="ARBA" id="ARBA00023235"/>
    </source>
</evidence>
<dbReference type="GO" id="GO:0042286">
    <property type="term" value="F:glutamate-1-semialdehyde 2,1-aminomutase activity"/>
    <property type="evidence" value="ECO:0007669"/>
    <property type="project" value="UniProtKB-UniRule"/>
</dbReference>
<comment type="similarity">
    <text evidence="3 8">Belongs to the class-III pyridoxal-phosphate-dependent aminotransferase family. HemL subfamily.</text>
</comment>
<organism evidence="9 10">
    <name type="scientific">Candidatus Omnitrophus magneticus</name>
    <dbReference type="NCBI Taxonomy" id="1609969"/>
    <lineage>
        <taxon>Bacteria</taxon>
        <taxon>Pseudomonadati</taxon>
        <taxon>Candidatus Omnitrophota</taxon>
        <taxon>Candidatus Omnitrophus</taxon>
    </lineage>
</organism>
<reference evidence="9 10" key="1">
    <citation type="submission" date="2015-02" db="EMBL/GenBank/DDBJ databases">
        <title>Single-cell genomics of uncultivated deep-branching MTB reveals a conserved set of magnetosome genes.</title>
        <authorList>
            <person name="Kolinko S."/>
            <person name="Richter M."/>
            <person name="Glockner F.O."/>
            <person name="Brachmann A."/>
            <person name="Schuler D."/>
        </authorList>
    </citation>
    <scope>NUCLEOTIDE SEQUENCE [LARGE SCALE GENOMIC DNA]</scope>
    <source>
        <strain evidence="9">SKK-01</strain>
    </source>
</reference>
<evidence type="ECO:0000256" key="5">
    <source>
        <dbReference type="ARBA" id="ARBA00022898"/>
    </source>
</evidence>
<dbReference type="EMBL" id="JYNY01000381">
    <property type="protein sequence ID" value="KJJ84222.1"/>
    <property type="molecule type" value="Genomic_DNA"/>
</dbReference>